<feature type="domain" description="G-protein coupled receptors family 1 profile" evidence="6">
    <location>
        <begin position="46"/>
        <end position="321"/>
    </location>
</feature>
<dbReference type="KEGG" id="cvn:111134229"/>
<evidence type="ECO:0000256" key="4">
    <source>
        <dbReference type="ARBA" id="ARBA00023136"/>
    </source>
</evidence>
<gene>
    <name evidence="8 9 10" type="primary">LOC111134139</name>
    <name evidence="11 12 13 14" type="synonym">LOC111134229</name>
</gene>
<evidence type="ECO:0000313" key="11">
    <source>
        <dbReference type="RefSeq" id="XP_022338795.1"/>
    </source>
</evidence>
<sequence>MTNQTYIFDGKQNETNFQFCNPYVYKEAFVFYGILYPIVAILTVITNVLVVGVFLKQRMKSPTTILLVGLAIGDAGVGAVTLPLHIYYHSLQNYQFTMEYPGCIYYHVAPVISTILHTVSVWVTTALGVQRYLVVSHPFKGPKYCTITTSIVVLVYIYVLATAMYFPQFFYLQFREIFVDNGYGHMVYVCECRRTSVPAVYEDKLKILKLSLAKLIPCIILTITTILLVKKLDEEARQSGRLHADQQVDNRETREARLIRRTSLMIVIIVVTCLAVEVPNGLRYLVRTINPEALDPETDLFLVSVLNVCTLLNFHINFWIYICLSQEFRKTLRALFCRWNQKYQKVHLVSQSSMKTTSENL</sequence>
<accession>A0A8B8EGT0</accession>
<keyword evidence="3 5" id="KW-1133">Transmembrane helix</keyword>
<proteinExistence type="predicted"/>
<evidence type="ECO:0000256" key="5">
    <source>
        <dbReference type="SAM" id="Phobius"/>
    </source>
</evidence>
<dbReference type="RefSeq" id="XP_022338795.1">
    <property type="nucleotide sequence ID" value="XM_022483087.1"/>
</dbReference>
<dbReference type="SUPFAM" id="SSF81321">
    <property type="entry name" value="Family A G protein-coupled receptor-like"/>
    <property type="match status" value="1"/>
</dbReference>
<dbReference type="PANTHER" id="PTHR47023:SF1">
    <property type="entry name" value="SEX PEPTIDE RECEPTOR"/>
    <property type="match status" value="1"/>
</dbReference>
<name>A0A8B8EGT0_CRAVI</name>
<evidence type="ECO:0000313" key="10">
    <source>
        <dbReference type="RefSeq" id="XP_022338676.1"/>
    </source>
</evidence>
<evidence type="ECO:0000313" key="8">
    <source>
        <dbReference type="RefSeq" id="XP_022338672.1"/>
    </source>
</evidence>
<dbReference type="RefSeq" id="XP_022338796.1">
    <property type="nucleotide sequence ID" value="XM_022483088.1"/>
</dbReference>
<dbReference type="RefSeq" id="XP_022338798.1">
    <property type="nucleotide sequence ID" value="XM_022483090.1"/>
</dbReference>
<dbReference type="OrthoDB" id="6116719at2759"/>
<organism evidence="7 9">
    <name type="scientific">Crassostrea virginica</name>
    <name type="common">Eastern oyster</name>
    <dbReference type="NCBI Taxonomy" id="6565"/>
    <lineage>
        <taxon>Eukaryota</taxon>
        <taxon>Metazoa</taxon>
        <taxon>Spiralia</taxon>
        <taxon>Lophotrochozoa</taxon>
        <taxon>Mollusca</taxon>
        <taxon>Bivalvia</taxon>
        <taxon>Autobranchia</taxon>
        <taxon>Pteriomorphia</taxon>
        <taxon>Ostreida</taxon>
        <taxon>Ostreoidea</taxon>
        <taxon>Ostreidae</taxon>
        <taxon>Crassostrea</taxon>
    </lineage>
</organism>
<feature type="transmembrane region" description="Helical" evidence="5">
    <location>
        <begin position="144"/>
        <end position="166"/>
    </location>
</feature>
<feature type="transmembrane region" description="Helical" evidence="5">
    <location>
        <begin position="302"/>
        <end position="324"/>
    </location>
</feature>
<evidence type="ECO:0000313" key="7">
    <source>
        <dbReference type="Proteomes" id="UP000694844"/>
    </source>
</evidence>
<evidence type="ECO:0000313" key="14">
    <source>
        <dbReference type="RefSeq" id="XP_022338798.1"/>
    </source>
</evidence>
<keyword evidence="2 5" id="KW-0812">Transmembrane</keyword>
<feature type="transmembrane region" description="Helical" evidence="5">
    <location>
        <begin position="207"/>
        <end position="229"/>
    </location>
</feature>
<dbReference type="AlphaFoldDB" id="A0A8B8EGT0"/>
<dbReference type="Gene3D" id="1.20.1070.10">
    <property type="entry name" value="Rhodopsin 7-helix transmembrane proteins"/>
    <property type="match status" value="1"/>
</dbReference>
<dbReference type="InterPro" id="IPR053071">
    <property type="entry name" value="GPCR1-related_rcpt"/>
</dbReference>
<dbReference type="InterPro" id="IPR000276">
    <property type="entry name" value="GPCR_Rhodpsn"/>
</dbReference>
<dbReference type="Pfam" id="PF00001">
    <property type="entry name" value="7tm_1"/>
    <property type="match status" value="1"/>
</dbReference>
<evidence type="ECO:0000256" key="3">
    <source>
        <dbReference type="ARBA" id="ARBA00022989"/>
    </source>
</evidence>
<evidence type="ECO:0000256" key="1">
    <source>
        <dbReference type="ARBA" id="ARBA00004370"/>
    </source>
</evidence>
<dbReference type="GO" id="GO:0004930">
    <property type="term" value="F:G protein-coupled receptor activity"/>
    <property type="evidence" value="ECO:0007669"/>
    <property type="project" value="InterPro"/>
</dbReference>
<dbReference type="GO" id="GO:0016020">
    <property type="term" value="C:membrane"/>
    <property type="evidence" value="ECO:0007669"/>
    <property type="project" value="UniProtKB-SubCell"/>
</dbReference>
<reference evidence="8 9" key="1">
    <citation type="submission" date="2025-04" db="UniProtKB">
        <authorList>
            <consortium name="RefSeq"/>
        </authorList>
    </citation>
    <scope>IDENTIFICATION</scope>
    <source>
        <tissue evidence="8 9">Whole sample</tissue>
    </source>
</reference>
<feature type="transmembrane region" description="Helical" evidence="5">
    <location>
        <begin position="104"/>
        <end position="123"/>
    </location>
</feature>
<evidence type="ECO:0000259" key="6">
    <source>
        <dbReference type="PROSITE" id="PS50262"/>
    </source>
</evidence>
<evidence type="ECO:0000313" key="13">
    <source>
        <dbReference type="RefSeq" id="XP_022338797.1"/>
    </source>
</evidence>
<feature type="transmembrane region" description="Helical" evidence="5">
    <location>
        <begin position="264"/>
        <end position="282"/>
    </location>
</feature>
<dbReference type="GeneID" id="111134139"/>
<evidence type="ECO:0000256" key="2">
    <source>
        <dbReference type="ARBA" id="ARBA00022692"/>
    </source>
</evidence>
<dbReference type="RefSeq" id="XP_022338673.1">
    <property type="nucleotide sequence ID" value="XM_022482965.1"/>
</dbReference>
<keyword evidence="4 5" id="KW-0472">Membrane</keyword>
<dbReference type="KEGG" id="cvn:111134139"/>
<dbReference type="InterPro" id="IPR017452">
    <property type="entry name" value="GPCR_Rhodpsn_7TM"/>
</dbReference>
<protein>
    <submittedName>
        <fullName evidence="8 9">Sex peptide receptor-like isoform X1</fullName>
    </submittedName>
</protein>
<dbReference type="RefSeq" id="XP_022338797.1">
    <property type="nucleotide sequence ID" value="XM_022483089.1"/>
</dbReference>
<evidence type="ECO:0000313" key="12">
    <source>
        <dbReference type="RefSeq" id="XP_022338796.1"/>
    </source>
</evidence>
<dbReference type="SMART" id="SM01381">
    <property type="entry name" value="7TM_GPCR_Srsx"/>
    <property type="match status" value="1"/>
</dbReference>
<feature type="transmembrane region" description="Helical" evidence="5">
    <location>
        <begin position="65"/>
        <end position="84"/>
    </location>
</feature>
<comment type="subcellular location">
    <subcellularLocation>
        <location evidence="1">Membrane</location>
    </subcellularLocation>
</comment>
<dbReference type="RefSeq" id="XP_022338672.1">
    <property type="nucleotide sequence ID" value="XM_022482964.1"/>
</dbReference>
<dbReference type="CDD" id="cd14978">
    <property type="entry name" value="7tmA_FMRFamide_R-like"/>
    <property type="match status" value="1"/>
</dbReference>
<keyword evidence="7" id="KW-1185">Reference proteome</keyword>
<evidence type="ECO:0000313" key="9">
    <source>
        <dbReference type="RefSeq" id="XP_022338673.1"/>
    </source>
</evidence>
<dbReference type="RefSeq" id="XP_022338676.1">
    <property type="nucleotide sequence ID" value="XM_022482968.1"/>
</dbReference>
<dbReference type="PRINTS" id="PR00237">
    <property type="entry name" value="GPCRRHODOPSN"/>
</dbReference>
<dbReference type="PROSITE" id="PS50262">
    <property type="entry name" value="G_PROTEIN_RECEP_F1_2"/>
    <property type="match status" value="1"/>
</dbReference>
<feature type="transmembrane region" description="Helical" evidence="5">
    <location>
        <begin position="29"/>
        <end position="53"/>
    </location>
</feature>
<dbReference type="Proteomes" id="UP000694844">
    <property type="component" value="Chromosome 5"/>
</dbReference>
<dbReference type="PANTHER" id="PTHR47023">
    <property type="entry name" value="SEX PEPTIDE RECEPTOR"/>
    <property type="match status" value="1"/>
</dbReference>